<dbReference type="Proteomes" id="UP001165064">
    <property type="component" value="Unassembled WGS sequence"/>
</dbReference>
<proteinExistence type="predicted"/>
<evidence type="ECO:0000313" key="2">
    <source>
        <dbReference type="Proteomes" id="UP001165064"/>
    </source>
</evidence>
<dbReference type="EMBL" id="BSXS01003023">
    <property type="protein sequence ID" value="GME80342.1"/>
    <property type="molecule type" value="Genomic_DNA"/>
</dbReference>
<evidence type="ECO:0000313" key="1">
    <source>
        <dbReference type="EMBL" id="GME80342.1"/>
    </source>
</evidence>
<comment type="caution">
    <text evidence="1">The sequence shown here is derived from an EMBL/GenBank/DDBJ whole genome shotgun (WGS) entry which is preliminary data.</text>
</comment>
<reference evidence="1" key="1">
    <citation type="submission" date="2023-04" db="EMBL/GenBank/DDBJ databases">
        <title>Ambrosiozyma monospora NBRC 10751.</title>
        <authorList>
            <person name="Ichikawa N."/>
            <person name="Sato H."/>
            <person name="Tonouchi N."/>
        </authorList>
    </citation>
    <scope>NUCLEOTIDE SEQUENCE</scope>
    <source>
        <strain evidence="1">NBRC 10751</strain>
    </source>
</reference>
<gene>
    <name evidence="1" type="ORF">Amon02_000442100</name>
</gene>
<accession>A0ACB5T3K3</accession>
<name>A0ACB5T3K3_AMBMO</name>
<protein>
    <submittedName>
        <fullName evidence="1">Unnamed protein product</fullName>
    </submittedName>
</protein>
<keyword evidence="2" id="KW-1185">Reference proteome</keyword>
<sequence>MTSKNGFQLFHDVFDFVLDKEPVKEARKHDLVVLGQTYASLSEDQVSDVEQTNKSATSETAYTSPVSKDSPSEDKSQDKSQDQSQDQSEDRLKETIQTDINPEQPSTQQQDAFNQFAQLKLNEIKSFFQRVTSNNVTNPEKAPPAENTFSLISRGGAEWPADFLCDVDTRIWLTYRAGFPLIEKSPDGPSPLSFGSLLRGTLDLI</sequence>
<organism evidence="1 2">
    <name type="scientific">Ambrosiozyma monospora</name>
    <name type="common">Yeast</name>
    <name type="synonym">Endomycopsis monosporus</name>
    <dbReference type="NCBI Taxonomy" id="43982"/>
    <lineage>
        <taxon>Eukaryota</taxon>
        <taxon>Fungi</taxon>
        <taxon>Dikarya</taxon>
        <taxon>Ascomycota</taxon>
        <taxon>Saccharomycotina</taxon>
        <taxon>Pichiomycetes</taxon>
        <taxon>Pichiales</taxon>
        <taxon>Pichiaceae</taxon>
        <taxon>Ambrosiozyma</taxon>
    </lineage>
</organism>